<evidence type="ECO:0000313" key="2">
    <source>
        <dbReference type="Proteomes" id="UP000321199"/>
    </source>
</evidence>
<keyword evidence="2" id="KW-1185">Reference proteome</keyword>
<evidence type="ECO:0000313" key="1">
    <source>
        <dbReference type="EMBL" id="QEA12096.1"/>
    </source>
</evidence>
<organism evidence="1 2">
    <name type="scientific">Comamonas flocculans</name>
    <dbReference type="NCBI Taxonomy" id="2597701"/>
    <lineage>
        <taxon>Bacteria</taxon>
        <taxon>Pseudomonadati</taxon>
        <taxon>Pseudomonadota</taxon>
        <taxon>Betaproteobacteria</taxon>
        <taxon>Burkholderiales</taxon>
        <taxon>Comamonadaceae</taxon>
        <taxon>Comamonas</taxon>
    </lineage>
</organism>
<gene>
    <name evidence="1" type="ORF">FOZ74_03045</name>
</gene>
<protein>
    <submittedName>
        <fullName evidence="1">Uncharacterized protein</fullName>
    </submittedName>
</protein>
<sequence>MRRFTERLRAVEARRRPTPGALPTILVAPDGPEGDEVRAQAERLRAQGHTVILIADDADRLNAAVDWLETLI</sequence>
<dbReference type="RefSeq" id="WP_146911690.1">
    <property type="nucleotide sequence ID" value="NZ_CP042344.1"/>
</dbReference>
<proteinExistence type="predicted"/>
<reference evidence="1 2" key="1">
    <citation type="submission" date="2019-07" db="EMBL/GenBank/DDBJ databases">
        <title>Complete genome sequence of Comamonas sp. NLF 7-7 isolated from livestock.</title>
        <authorList>
            <person name="Kim D.H."/>
            <person name="Kim J.G."/>
        </authorList>
    </citation>
    <scope>NUCLEOTIDE SEQUENCE [LARGE SCALE GENOMIC DNA]</scope>
    <source>
        <strain evidence="1 2">NLF 7-7</strain>
    </source>
</reference>
<dbReference type="KEGG" id="cof:FOZ74_03045"/>
<accession>A0A5B8RRC0</accession>
<name>A0A5B8RRC0_9BURK</name>
<dbReference type="AlphaFoldDB" id="A0A5B8RRC0"/>
<dbReference type="Proteomes" id="UP000321199">
    <property type="component" value="Chromosome"/>
</dbReference>
<dbReference type="EMBL" id="CP042344">
    <property type="protein sequence ID" value="QEA12096.1"/>
    <property type="molecule type" value="Genomic_DNA"/>
</dbReference>